<organism evidence="10 11">
    <name type="scientific">Virgibacillus natechei</name>
    <dbReference type="NCBI Taxonomy" id="1216297"/>
    <lineage>
        <taxon>Bacteria</taxon>
        <taxon>Bacillati</taxon>
        <taxon>Bacillota</taxon>
        <taxon>Bacilli</taxon>
        <taxon>Bacillales</taxon>
        <taxon>Bacillaceae</taxon>
        <taxon>Virgibacillus</taxon>
    </lineage>
</organism>
<evidence type="ECO:0000256" key="2">
    <source>
        <dbReference type="ARBA" id="ARBA00022617"/>
    </source>
</evidence>
<evidence type="ECO:0000313" key="10">
    <source>
        <dbReference type="EMBL" id="MBP1968690.1"/>
    </source>
</evidence>
<feature type="region of interest" description="Disordered" evidence="7">
    <location>
        <begin position="31"/>
        <end position="66"/>
    </location>
</feature>
<dbReference type="NCBIfam" id="NF045773">
    <property type="entry name" value="cytochro_C550"/>
    <property type="match status" value="1"/>
</dbReference>
<feature type="compositionally biased region" description="Acidic residues" evidence="7">
    <location>
        <begin position="34"/>
        <end position="64"/>
    </location>
</feature>
<keyword evidence="8" id="KW-1133">Transmembrane helix</keyword>
<keyword evidence="8" id="KW-0812">Transmembrane</keyword>
<dbReference type="EMBL" id="JAGGKX010000003">
    <property type="protein sequence ID" value="MBP1968690.1"/>
    <property type="molecule type" value="Genomic_DNA"/>
</dbReference>
<keyword evidence="1" id="KW-0813">Transport</keyword>
<keyword evidence="2 6" id="KW-0349">Heme</keyword>
<dbReference type="InterPro" id="IPR009056">
    <property type="entry name" value="Cyt_c-like_dom"/>
</dbReference>
<evidence type="ECO:0000256" key="4">
    <source>
        <dbReference type="ARBA" id="ARBA00022982"/>
    </source>
</evidence>
<gene>
    <name evidence="10" type="ORF">J2Z83_000784</name>
</gene>
<evidence type="ECO:0000256" key="1">
    <source>
        <dbReference type="ARBA" id="ARBA00022448"/>
    </source>
</evidence>
<dbReference type="InterPro" id="IPR036909">
    <property type="entry name" value="Cyt_c-like_dom_sf"/>
</dbReference>
<dbReference type="PROSITE" id="PS51007">
    <property type="entry name" value="CYTC"/>
    <property type="match status" value="1"/>
</dbReference>
<dbReference type="Gene3D" id="1.10.760.10">
    <property type="entry name" value="Cytochrome c-like domain"/>
    <property type="match status" value="1"/>
</dbReference>
<evidence type="ECO:0000256" key="6">
    <source>
        <dbReference type="PROSITE-ProRule" id="PRU00433"/>
    </source>
</evidence>
<keyword evidence="4" id="KW-0249">Electron transport</keyword>
<evidence type="ECO:0000313" key="11">
    <source>
        <dbReference type="Proteomes" id="UP001519345"/>
    </source>
</evidence>
<reference evidence="10 11" key="1">
    <citation type="submission" date="2021-03" db="EMBL/GenBank/DDBJ databases">
        <title>Genomic Encyclopedia of Type Strains, Phase IV (KMG-IV): sequencing the most valuable type-strain genomes for metagenomic binning, comparative biology and taxonomic classification.</title>
        <authorList>
            <person name="Goeker M."/>
        </authorList>
    </citation>
    <scope>NUCLEOTIDE SEQUENCE [LARGE SCALE GENOMIC DNA]</scope>
    <source>
        <strain evidence="10 11">DSM 25609</strain>
    </source>
</reference>
<dbReference type="Pfam" id="PF13442">
    <property type="entry name" value="Cytochrome_CBB3"/>
    <property type="match status" value="1"/>
</dbReference>
<evidence type="ECO:0000256" key="8">
    <source>
        <dbReference type="SAM" id="Phobius"/>
    </source>
</evidence>
<dbReference type="InterPro" id="IPR051811">
    <property type="entry name" value="Cytochrome_c550/c551-like"/>
</dbReference>
<proteinExistence type="predicted"/>
<dbReference type="PANTHER" id="PTHR37823:SF4">
    <property type="entry name" value="MENAQUINOL-CYTOCHROME C REDUCTASE CYTOCHROME B_C SUBUNIT"/>
    <property type="match status" value="1"/>
</dbReference>
<dbReference type="InterPro" id="IPR054780">
    <property type="entry name" value="Cytochro_C550_firm"/>
</dbReference>
<evidence type="ECO:0000259" key="9">
    <source>
        <dbReference type="PROSITE" id="PS51007"/>
    </source>
</evidence>
<accession>A0ABS4IDH5</accession>
<sequence>MRGNPVIPYAIIAVLGILTVLVVSIIGVGQREDIAEDGNGEEQEEAQEETGDEAEEGATEEDPSEVYTNNCMNCHGEDLSGGSGPELAEVGDRLSEDEIEEIIIEGTDAGMPGGLVDDEQAAAIATWLAEQ</sequence>
<keyword evidence="5 6" id="KW-0408">Iron</keyword>
<dbReference type="InterPro" id="IPR012218">
    <property type="entry name" value="Cyt_c_BACSU-c550-type"/>
</dbReference>
<evidence type="ECO:0000256" key="3">
    <source>
        <dbReference type="ARBA" id="ARBA00022723"/>
    </source>
</evidence>
<keyword evidence="3 6" id="KW-0479">Metal-binding</keyword>
<dbReference type="PANTHER" id="PTHR37823">
    <property type="entry name" value="CYTOCHROME C-553-LIKE"/>
    <property type="match status" value="1"/>
</dbReference>
<evidence type="ECO:0000256" key="5">
    <source>
        <dbReference type="ARBA" id="ARBA00023004"/>
    </source>
</evidence>
<keyword evidence="8" id="KW-0472">Membrane</keyword>
<dbReference type="Proteomes" id="UP001519345">
    <property type="component" value="Unassembled WGS sequence"/>
</dbReference>
<feature type="domain" description="Cytochrome c" evidence="9">
    <location>
        <begin position="58"/>
        <end position="131"/>
    </location>
</feature>
<dbReference type="SUPFAM" id="SSF46626">
    <property type="entry name" value="Cytochrome c"/>
    <property type="match status" value="1"/>
</dbReference>
<name>A0ABS4IDH5_9BACI</name>
<comment type="caution">
    <text evidence="10">The sequence shown here is derived from an EMBL/GenBank/DDBJ whole genome shotgun (WGS) entry which is preliminary data.</text>
</comment>
<dbReference type="RefSeq" id="WP_209461915.1">
    <property type="nucleotide sequence ID" value="NZ_CP110224.1"/>
</dbReference>
<protein>
    <submittedName>
        <fullName evidence="10">Mono/diheme cytochrome c family protein</fullName>
    </submittedName>
</protein>
<keyword evidence="11" id="KW-1185">Reference proteome</keyword>
<feature type="transmembrane region" description="Helical" evidence="8">
    <location>
        <begin position="6"/>
        <end position="28"/>
    </location>
</feature>
<evidence type="ECO:0000256" key="7">
    <source>
        <dbReference type="SAM" id="MobiDB-lite"/>
    </source>
</evidence>
<dbReference type="PIRSF" id="PIRSF000025">
    <property type="entry name" value="Cytc_Bsub_c550"/>
    <property type="match status" value="1"/>
</dbReference>